<keyword evidence="2" id="KW-1185">Reference proteome</keyword>
<dbReference type="KEGG" id="dat:HRM2_42610"/>
<gene>
    <name evidence="1" type="ordered locus">HRM2_42610</name>
</gene>
<dbReference type="SUPFAM" id="SSF54197">
    <property type="entry name" value="HIT-like"/>
    <property type="match status" value="1"/>
</dbReference>
<dbReference type="InterPro" id="IPR036265">
    <property type="entry name" value="HIT-like_sf"/>
</dbReference>
<proteinExistence type="predicted"/>
<dbReference type="RefSeq" id="WP_015906049.1">
    <property type="nucleotide sequence ID" value="NC_012108.1"/>
</dbReference>
<sequence>MAIGSCVSKEGHFIVGIHDPGFKMANFRENDFVRSLGTMPDGTPVDNQVNFPQGEVNARSADRIYEIMNPFAFRGVSYINSRWANAAAAAPKTICITPEKPVSLISTLGRWLADNGISDKDPQNFIPGMPEPMLMALANVSTDPEELVCLAKACCSFVFGGDGTTPTGLKFNQTAPGRPRPAISNHTLFEIIANNPSLPDDYKRAMLLTPGIQGNSEILGEWQEQDSHVFEYLRTNSYIPWGHFAANTADDTVRYRIRDLTLTDMEGMRHLYYQRIYSLLAQQLEIDLPGPRQRISKQSLETLRLDIVSRLKQPNSDLAFNGSLWGWNFGFGFAQSGYRLHASHQQIHQQYAMVPASVMDDTGRPFASFACGDMVAEFIKRYRQETGKNFFQNYLKAIRSNKRTDGNRDRPSSIVVHEDENIIVFVPKAQTSQWELQLTTKRPCGNILEADTDLRASLDRGILAALWTLESLGARMVTNIEYSKRFDRKDQDQHLVYSFLPRLPHSPGAFSEAQQRWIIGHFPEDFALACRSRLGGITG</sequence>
<dbReference type="Gene3D" id="3.30.428.10">
    <property type="entry name" value="HIT-like"/>
    <property type="match status" value="1"/>
</dbReference>
<dbReference type="eggNOG" id="COG1085">
    <property type="taxonomic scope" value="Bacteria"/>
</dbReference>
<protein>
    <submittedName>
        <fullName evidence="1">Uncharacterized protein</fullName>
    </submittedName>
</protein>
<reference evidence="1 2" key="1">
    <citation type="journal article" date="2009" name="Environ. Microbiol.">
        <title>Genome sequence of Desulfobacterium autotrophicum HRM2, a marine sulfate reducer oxidizing organic carbon completely to carbon dioxide.</title>
        <authorList>
            <person name="Strittmatter A.W."/>
            <person name="Liesegang H."/>
            <person name="Rabus R."/>
            <person name="Decker I."/>
            <person name="Amann J."/>
            <person name="Andres S."/>
            <person name="Henne A."/>
            <person name="Fricke W.F."/>
            <person name="Martinez-Arias R."/>
            <person name="Bartels D."/>
            <person name="Goesmann A."/>
            <person name="Krause L."/>
            <person name="Puehler A."/>
            <person name="Klenk H.P."/>
            <person name="Richter M."/>
            <person name="Schuler M."/>
            <person name="Gloeckner F.O."/>
            <person name="Meyerdierks A."/>
            <person name="Gottschalk G."/>
            <person name="Amann R."/>
        </authorList>
    </citation>
    <scope>NUCLEOTIDE SEQUENCE [LARGE SCALE GENOMIC DNA]</scope>
    <source>
        <strain evidence="2">ATCC 43914 / DSM 3382 / HRM2</strain>
    </source>
</reference>
<dbReference type="STRING" id="177437.HRM2_42610"/>
<dbReference type="HOGENOM" id="CLU_513625_0_0_7"/>
<name>C0QD85_DESAH</name>
<evidence type="ECO:0000313" key="1">
    <source>
        <dbReference type="EMBL" id="ACN17317.1"/>
    </source>
</evidence>
<dbReference type="EMBL" id="CP001087">
    <property type="protein sequence ID" value="ACN17317.1"/>
    <property type="molecule type" value="Genomic_DNA"/>
</dbReference>
<dbReference type="AlphaFoldDB" id="C0QD85"/>
<organism evidence="1 2">
    <name type="scientific">Desulforapulum autotrophicum (strain ATCC 43914 / DSM 3382 / VKM B-1955 / HRM2)</name>
    <name type="common">Desulfobacterium autotrophicum</name>
    <dbReference type="NCBI Taxonomy" id="177437"/>
    <lineage>
        <taxon>Bacteria</taxon>
        <taxon>Pseudomonadati</taxon>
        <taxon>Thermodesulfobacteriota</taxon>
        <taxon>Desulfobacteria</taxon>
        <taxon>Desulfobacterales</taxon>
        <taxon>Desulfobacteraceae</taxon>
        <taxon>Desulforapulum</taxon>
    </lineage>
</organism>
<evidence type="ECO:0000313" key="2">
    <source>
        <dbReference type="Proteomes" id="UP000000442"/>
    </source>
</evidence>
<dbReference type="OrthoDB" id="5428638at2"/>
<dbReference type="Proteomes" id="UP000000442">
    <property type="component" value="Chromosome"/>
</dbReference>
<accession>C0QD85</accession>